<keyword evidence="5" id="KW-0689">Ribosomal protein</keyword>
<gene>
    <name evidence="8" type="ORF">HETSPECPRED_000861</name>
</gene>
<evidence type="ECO:0000259" key="7">
    <source>
        <dbReference type="Pfam" id="PF01929"/>
    </source>
</evidence>
<comment type="caution">
    <text evidence="8">The sequence shown here is derived from an EMBL/GenBank/DDBJ whole genome shotgun (WGS) entry which is preliminary data.</text>
</comment>
<dbReference type="SUPFAM" id="SSF50104">
    <property type="entry name" value="Translation proteins SH3-like domain"/>
    <property type="match status" value="1"/>
</dbReference>
<keyword evidence="9" id="KW-1185">Reference proteome</keyword>
<comment type="function">
    <text evidence="1">Component of the ribosome, a large ribonucleoprotein complex responsible for the synthesis of proteins in the cell. The small ribosomal subunit (SSU) binds messenger RNAs (mRNAs) and translates the encoded message by selecting cognate aminoacyl-transfer RNA (tRNA) molecules. The large subunit (LSU) contains the ribosomal catalytic site termed the peptidyl transferase center (PTC), which catalyzes the formation of peptide bonds, thereby polymerizing the amino acids delivered by tRNAs into a polypeptide chain. The nascent polypeptides leave the ribosome through a tunnel in the LSU and interact with protein factors that function in enzymatic processing, targeting, and the membrane insertion of nascent chains at the exit of the ribosomal tunnel.</text>
</comment>
<dbReference type="CDD" id="cd23702">
    <property type="entry name" value="eL14"/>
    <property type="match status" value="1"/>
</dbReference>
<evidence type="ECO:0000256" key="5">
    <source>
        <dbReference type="ARBA" id="ARBA00022980"/>
    </source>
</evidence>
<evidence type="ECO:0000313" key="8">
    <source>
        <dbReference type="EMBL" id="CAF9912187.1"/>
    </source>
</evidence>
<dbReference type="Gene3D" id="6.10.250.2270">
    <property type="match status" value="1"/>
</dbReference>
<feature type="domain" description="Large ribosomal subunit protein eL14" evidence="7">
    <location>
        <begin position="58"/>
        <end position="130"/>
    </location>
</feature>
<comment type="subcellular location">
    <subcellularLocation>
        <location evidence="2">Cytoplasm</location>
    </subcellularLocation>
</comment>
<dbReference type="PANTHER" id="PTHR11127:SF2">
    <property type="entry name" value="LARGE RIBOSOMAL SUBUNIT PROTEIN EL14"/>
    <property type="match status" value="1"/>
</dbReference>
<dbReference type="PANTHER" id="PTHR11127">
    <property type="entry name" value="60S RIBOSOMAL PROTEIN L14"/>
    <property type="match status" value="1"/>
</dbReference>
<dbReference type="FunFam" id="2.30.30.30:FF:000030">
    <property type="entry name" value="60S ribosomal protein L14"/>
    <property type="match status" value="1"/>
</dbReference>
<dbReference type="InterPro" id="IPR002784">
    <property type="entry name" value="Ribosomal_eL14_dom"/>
</dbReference>
<dbReference type="InterPro" id="IPR039660">
    <property type="entry name" value="Ribosomal_eL14"/>
</dbReference>
<organism evidence="8 9">
    <name type="scientific">Heterodermia speciosa</name>
    <dbReference type="NCBI Taxonomy" id="116794"/>
    <lineage>
        <taxon>Eukaryota</taxon>
        <taxon>Fungi</taxon>
        <taxon>Dikarya</taxon>
        <taxon>Ascomycota</taxon>
        <taxon>Pezizomycotina</taxon>
        <taxon>Lecanoromycetes</taxon>
        <taxon>OSLEUM clade</taxon>
        <taxon>Lecanoromycetidae</taxon>
        <taxon>Caliciales</taxon>
        <taxon>Physciaceae</taxon>
        <taxon>Heterodermia</taxon>
    </lineage>
</organism>
<keyword evidence="6" id="KW-0687">Ribonucleoprotein</keyword>
<dbReference type="EMBL" id="CAJPDS010000011">
    <property type="protein sequence ID" value="CAF9912187.1"/>
    <property type="molecule type" value="Genomic_DNA"/>
</dbReference>
<accession>A0A8H3I262</accession>
<dbReference type="GO" id="GO:0006412">
    <property type="term" value="P:translation"/>
    <property type="evidence" value="ECO:0007669"/>
    <property type="project" value="InterPro"/>
</dbReference>
<dbReference type="AlphaFoldDB" id="A0A8H3I262"/>
<evidence type="ECO:0000256" key="3">
    <source>
        <dbReference type="ARBA" id="ARBA00006592"/>
    </source>
</evidence>
<dbReference type="InterPro" id="IPR008991">
    <property type="entry name" value="Translation_prot_SH3-like_sf"/>
</dbReference>
<evidence type="ECO:0000256" key="6">
    <source>
        <dbReference type="ARBA" id="ARBA00023274"/>
    </source>
</evidence>
<evidence type="ECO:0000256" key="1">
    <source>
        <dbReference type="ARBA" id="ARBA00004021"/>
    </source>
</evidence>
<reference evidence="8" key="1">
    <citation type="submission" date="2021-03" db="EMBL/GenBank/DDBJ databases">
        <authorList>
            <person name="Tagirdzhanova G."/>
        </authorList>
    </citation>
    <scope>NUCLEOTIDE SEQUENCE</scope>
</reference>
<evidence type="ECO:0000313" key="9">
    <source>
        <dbReference type="Proteomes" id="UP000664521"/>
    </source>
</evidence>
<protein>
    <recommendedName>
        <fullName evidence="7">Large ribosomal subunit protein eL14 domain-containing protein</fullName>
    </recommendedName>
</protein>
<evidence type="ECO:0000256" key="4">
    <source>
        <dbReference type="ARBA" id="ARBA00022490"/>
    </source>
</evidence>
<evidence type="ECO:0000256" key="2">
    <source>
        <dbReference type="ARBA" id="ARBA00004496"/>
    </source>
</evidence>
<dbReference type="Proteomes" id="UP000664521">
    <property type="component" value="Unassembled WGS sequence"/>
</dbReference>
<dbReference type="Gene3D" id="2.30.30.30">
    <property type="match status" value="1"/>
</dbReference>
<keyword evidence="4" id="KW-0963">Cytoplasm</keyword>
<dbReference type="InterPro" id="IPR014722">
    <property type="entry name" value="Rib_uL2_dom2"/>
</dbReference>
<dbReference type="GO" id="GO:0003723">
    <property type="term" value="F:RNA binding"/>
    <property type="evidence" value="ECO:0007669"/>
    <property type="project" value="InterPro"/>
</dbReference>
<comment type="similarity">
    <text evidence="3">Belongs to the eukaryotic ribosomal protein eL14 family.</text>
</comment>
<dbReference type="OrthoDB" id="1875589at2759"/>
<name>A0A8H3I262_9LECA</name>
<proteinExistence type="inferred from homology"/>
<sequence length="150" mass="16895">MAGVEITASKWRLVEVGRVVLFTHGKFKDRLATIVEIIDHKRALVDGPSKNPDLAVDRHATALGNVVLTHIVIEKLPRAAGRGAVAKAWEKSEVEQKWDQSAWAKRRALREKRRGLSDFERFKVLRLTKQVCSLPNRFSRSGALAQVYQA</sequence>
<dbReference type="GO" id="GO:0022625">
    <property type="term" value="C:cytosolic large ribosomal subunit"/>
    <property type="evidence" value="ECO:0007669"/>
    <property type="project" value="TreeGrafter"/>
</dbReference>
<dbReference type="Pfam" id="PF01929">
    <property type="entry name" value="Ribosomal_L14e"/>
    <property type="match status" value="1"/>
</dbReference>
<dbReference type="GO" id="GO:0003735">
    <property type="term" value="F:structural constituent of ribosome"/>
    <property type="evidence" value="ECO:0007669"/>
    <property type="project" value="InterPro"/>
</dbReference>
<dbReference type="GO" id="GO:0042273">
    <property type="term" value="P:ribosomal large subunit biogenesis"/>
    <property type="evidence" value="ECO:0007669"/>
    <property type="project" value="TreeGrafter"/>
</dbReference>